<dbReference type="SUPFAM" id="SSF100950">
    <property type="entry name" value="NagB/RpiA/CoA transferase-like"/>
    <property type="match status" value="1"/>
</dbReference>
<comment type="cofactor">
    <cofactor evidence="5">
        <name>Mg(2+)</name>
        <dbReference type="ChEBI" id="CHEBI:18420"/>
    </cofactor>
</comment>
<keyword evidence="2 4" id="KW-0547">Nucleotide-binding</keyword>
<comment type="similarity">
    <text evidence="1 5">Belongs to the 5-formyltetrahydrofolate cyclo-ligase family.</text>
</comment>
<dbReference type="GO" id="GO:0009396">
    <property type="term" value="P:folic acid-containing compound biosynthetic process"/>
    <property type="evidence" value="ECO:0007669"/>
    <property type="project" value="TreeGrafter"/>
</dbReference>
<feature type="binding site" evidence="4">
    <location>
        <begin position="3"/>
        <end position="7"/>
    </location>
    <ligand>
        <name>ATP</name>
        <dbReference type="ChEBI" id="CHEBI:30616"/>
    </ligand>
</feature>
<dbReference type="PIRSF" id="PIRSF006806">
    <property type="entry name" value="FTHF_cligase"/>
    <property type="match status" value="1"/>
</dbReference>
<reference evidence="6 7" key="1">
    <citation type="submission" date="2018-01" db="EMBL/GenBank/DDBJ databases">
        <title>Metagenomic assembled genomes from two thermal pools in the Uzon Caldera, Kamchatka, Russia.</title>
        <authorList>
            <person name="Wilkins L."/>
            <person name="Ettinger C."/>
        </authorList>
    </citation>
    <scope>NUCLEOTIDE SEQUENCE [LARGE SCALE GENOMIC DNA]</scope>
    <source>
        <strain evidence="6">ZAV-04</strain>
    </source>
</reference>
<gene>
    <name evidence="6" type="ORF">C0186_02110</name>
</gene>
<keyword evidence="3 4" id="KW-0067">ATP-binding</keyword>
<keyword evidence="5" id="KW-0460">Magnesium</keyword>
<dbReference type="Pfam" id="PF01812">
    <property type="entry name" value="5-FTHF_cyc-lig"/>
    <property type="match status" value="1"/>
</dbReference>
<dbReference type="GO" id="GO:0005524">
    <property type="term" value="F:ATP binding"/>
    <property type="evidence" value="ECO:0007669"/>
    <property type="project" value="UniProtKB-KW"/>
</dbReference>
<dbReference type="PANTHER" id="PTHR23407:SF1">
    <property type="entry name" value="5-FORMYLTETRAHYDROFOLATE CYCLO-LIGASE"/>
    <property type="match status" value="1"/>
</dbReference>
<dbReference type="Proteomes" id="UP000242288">
    <property type="component" value="Unassembled WGS sequence"/>
</dbReference>
<dbReference type="PANTHER" id="PTHR23407">
    <property type="entry name" value="ATPASE INHIBITOR/5-FORMYLTETRAHYDROFOLATE CYCLO-LIGASE"/>
    <property type="match status" value="1"/>
</dbReference>
<dbReference type="EC" id="6.3.3.2" evidence="5"/>
<dbReference type="AlphaFoldDB" id="A0A2J6WNT0"/>
<dbReference type="InterPro" id="IPR024185">
    <property type="entry name" value="FTHF_cligase-like_sf"/>
</dbReference>
<comment type="catalytic activity">
    <reaction evidence="5">
        <text>(6S)-5-formyl-5,6,7,8-tetrahydrofolate + ATP = (6R)-5,10-methenyltetrahydrofolate + ADP + phosphate</text>
        <dbReference type="Rhea" id="RHEA:10488"/>
        <dbReference type="ChEBI" id="CHEBI:30616"/>
        <dbReference type="ChEBI" id="CHEBI:43474"/>
        <dbReference type="ChEBI" id="CHEBI:57455"/>
        <dbReference type="ChEBI" id="CHEBI:57457"/>
        <dbReference type="ChEBI" id="CHEBI:456216"/>
        <dbReference type="EC" id="6.3.3.2"/>
    </reaction>
</comment>
<feature type="binding site" evidence="4">
    <location>
        <position position="54"/>
    </location>
    <ligand>
        <name>substrate</name>
    </ligand>
</feature>
<dbReference type="InterPro" id="IPR037171">
    <property type="entry name" value="NagB/RpiA_transferase-like"/>
</dbReference>
<accession>A0A2J6WNT0</accession>
<keyword evidence="6" id="KW-0436">Ligase</keyword>
<comment type="caution">
    <text evidence="6">The sequence shown here is derived from an EMBL/GenBank/DDBJ whole genome shotgun (WGS) entry which is preliminary data.</text>
</comment>
<dbReference type="Gene3D" id="3.40.50.10420">
    <property type="entry name" value="NagB/RpiA/CoA transferase-like"/>
    <property type="match status" value="1"/>
</dbReference>
<dbReference type="GO" id="GO:0035999">
    <property type="term" value="P:tetrahydrofolate interconversion"/>
    <property type="evidence" value="ECO:0007669"/>
    <property type="project" value="TreeGrafter"/>
</dbReference>
<organism evidence="6 7">
    <name type="scientific">Thermodesulfovibrio aggregans</name>
    <dbReference type="NCBI Taxonomy" id="86166"/>
    <lineage>
        <taxon>Bacteria</taxon>
        <taxon>Pseudomonadati</taxon>
        <taxon>Nitrospirota</taxon>
        <taxon>Thermodesulfovibrionia</taxon>
        <taxon>Thermodesulfovibrionales</taxon>
        <taxon>Thermodesulfovibrionaceae</taxon>
        <taxon>Thermodesulfovibrio</taxon>
    </lineage>
</organism>
<dbReference type="GO" id="GO:0046872">
    <property type="term" value="F:metal ion binding"/>
    <property type="evidence" value="ECO:0007669"/>
    <property type="project" value="UniProtKB-KW"/>
</dbReference>
<dbReference type="EMBL" id="PNIO01000015">
    <property type="protein sequence ID" value="PMP72064.1"/>
    <property type="molecule type" value="Genomic_DNA"/>
</dbReference>
<dbReference type="GO" id="GO:0030272">
    <property type="term" value="F:5-formyltetrahydrofolate cyclo-ligase activity"/>
    <property type="evidence" value="ECO:0007669"/>
    <property type="project" value="UniProtKB-EC"/>
</dbReference>
<dbReference type="InterPro" id="IPR002698">
    <property type="entry name" value="FTHF_cligase"/>
</dbReference>
<evidence type="ECO:0000313" key="7">
    <source>
        <dbReference type="Proteomes" id="UP000242288"/>
    </source>
</evidence>
<dbReference type="NCBIfam" id="TIGR02727">
    <property type="entry name" value="MTHFS_bact"/>
    <property type="match status" value="1"/>
</dbReference>
<evidence type="ECO:0000256" key="4">
    <source>
        <dbReference type="PIRSR" id="PIRSR006806-1"/>
    </source>
</evidence>
<evidence type="ECO:0000313" key="6">
    <source>
        <dbReference type="EMBL" id="PMP72064.1"/>
    </source>
</evidence>
<proteinExistence type="inferred from homology"/>
<feature type="binding site" evidence="4">
    <location>
        <begin position="129"/>
        <end position="137"/>
    </location>
    <ligand>
        <name>ATP</name>
        <dbReference type="ChEBI" id="CHEBI:30616"/>
    </ligand>
</feature>
<protein>
    <recommendedName>
        <fullName evidence="5">5-formyltetrahydrofolate cyclo-ligase</fullName>
        <ecNumber evidence="5">6.3.3.2</ecNumber>
    </recommendedName>
</protein>
<evidence type="ECO:0000256" key="3">
    <source>
        <dbReference type="ARBA" id="ARBA00022840"/>
    </source>
</evidence>
<evidence type="ECO:0000256" key="1">
    <source>
        <dbReference type="ARBA" id="ARBA00010638"/>
    </source>
</evidence>
<name>A0A2J6WNT0_9BACT</name>
<evidence type="ECO:0000256" key="2">
    <source>
        <dbReference type="ARBA" id="ARBA00022741"/>
    </source>
</evidence>
<evidence type="ECO:0000256" key="5">
    <source>
        <dbReference type="RuleBase" id="RU361279"/>
    </source>
</evidence>
<sequence>MVKKEIRKKMLELRSKIPQDLKIRKDEKIALNFINFLKERHVKSVLLYASFGSEVDTWRIFEYCKKLSIKTAFPKVKEKFLEIYWVKERSELAKGYKSILEPCNAQKAQIDDIEVIAVPGLAFDKNCFRIGYGGGFYDRLLSKKKGLAAGLAYEEQVLDQLPLESHDIKVDLIITDERVINCG</sequence>
<keyword evidence="5" id="KW-0479">Metal-binding</keyword>